<dbReference type="GO" id="GO:0061513">
    <property type="term" value="F:glucose 6-phosphate:phosphate antiporter activity"/>
    <property type="evidence" value="ECO:0007669"/>
    <property type="project" value="InterPro"/>
</dbReference>
<evidence type="ECO:0000259" key="10">
    <source>
        <dbReference type="PROSITE" id="PS50850"/>
    </source>
</evidence>
<dbReference type="FunFam" id="1.20.1250.20:FF:000028">
    <property type="entry name" value="Sugar phosphate exchanger 3 isoform 1"/>
    <property type="match status" value="1"/>
</dbReference>
<dbReference type="PIRSF" id="PIRSF002808">
    <property type="entry name" value="Hexose_phosphate_transp"/>
    <property type="match status" value="1"/>
</dbReference>
<comment type="subcellular location">
    <subcellularLocation>
        <location evidence="1">Membrane</location>
        <topology evidence="1">Multi-pass membrane protein</topology>
    </subcellularLocation>
</comment>
<dbReference type="InterPro" id="IPR000849">
    <property type="entry name" value="Sugar_P_transporter"/>
</dbReference>
<reference evidence="11" key="3">
    <citation type="submission" date="2025-08" db="UniProtKB">
        <authorList>
            <consortium name="Ensembl"/>
        </authorList>
    </citation>
    <scope>IDENTIFICATION</scope>
</reference>
<keyword evidence="7 9" id="KW-0472">Membrane</keyword>
<keyword evidence="4" id="KW-0762">Sugar transport</keyword>
<evidence type="ECO:0000256" key="2">
    <source>
        <dbReference type="ARBA" id="ARBA00009598"/>
    </source>
</evidence>
<evidence type="ECO:0000256" key="9">
    <source>
        <dbReference type="SAM" id="Phobius"/>
    </source>
</evidence>
<feature type="transmembrane region" description="Helical" evidence="9">
    <location>
        <begin position="211"/>
        <end position="232"/>
    </location>
</feature>
<dbReference type="PROSITE" id="PS50850">
    <property type="entry name" value="MFS"/>
    <property type="match status" value="1"/>
</dbReference>
<reference evidence="11" key="2">
    <citation type="submission" date="2020-02" db="EMBL/GenBank/DDBJ databases">
        <title>Esox lucius (northern pike) genome, fEsoLuc1, primary haplotype.</title>
        <authorList>
            <person name="Myers G."/>
            <person name="Karagic N."/>
            <person name="Meyer A."/>
            <person name="Pippel M."/>
            <person name="Reichard M."/>
            <person name="Winkler S."/>
            <person name="Tracey A."/>
            <person name="Sims Y."/>
            <person name="Howe K."/>
            <person name="Rhie A."/>
            <person name="Formenti G."/>
            <person name="Durbin R."/>
            <person name="Fedrigo O."/>
            <person name="Jarvis E.D."/>
        </authorList>
    </citation>
    <scope>NUCLEOTIDE SEQUENCE [LARGE SCALE GENOMIC DNA]</scope>
</reference>
<proteinExistence type="inferred from homology"/>
<evidence type="ECO:0000256" key="8">
    <source>
        <dbReference type="ARBA" id="ARBA00034251"/>
    </source>
</evidence>
<dbReference type="Bgee" id="ENSELUG00000015958">
    <property type="expression patterns" value="Expressed in pharyngeal gill and 15 other cell types or tissues"/>
</dbReference>
<evidence type="ECO:0000256" key="1">
    <source>
        <dbReference type="ARBA" id="ARBA00004141"/>
    </source>
</evidence>
<dbReference type="GO" id="GO:0035435">
    <property type="term" value="P:phosphate ion transmembrane transport"/>
    <property type="evidence" value="ECO:0007669"/>
    <property type="project" value="TreeGrafter"/>
</dbReference>
<evidence type="ECO:0000256" key="5">
    <source>
        <dbReference type="ARBA" id="ARBA00022692"/>
    </source>
</evidence>
<dbReference type="FunFam" id="1.20.1250.20:FF:000050">
    <property type="entry name" value="glucose-6-phosphate exchanger SLC37A2 isoform X1"/>
    <property type="match status" value="1"/>
</dbReference>
<dbReference type="Ensembl" id="ENSELUT00000057765.2">
    <property type="protein sequence ID" value="ENSELUP00000051414.1"/>
    <property type="gene ID" value="ENSELUG00000015958.3"/>
</dbReference>
<feature type="transmembrane region" description="Helical" evidence="9">
    <location>
        <begin position="485"/>
        <end position="505"/>
    </location>
</feature>
<dbReference type="AlphaFoldDB" id="A0A6Q2XBP0"/>
<evidence type="ECO:0000256" key="3">
    <source>
        <dbReference type="ARBA" id="ARBA00022448"/>
    </source>
</evidence>
<evidence type="ECO:0000256" key="7">
    <source>
        <dbReference type="ARBA" id="ARBA00023136"/>
    </source>
</evidence>
<dbReference type="InterPro" id="IPR011701">
    <property type="entry name" value="MFS"/>
</dbReference>
<keyword evidence="6 9" id="KW-1133">Transmembrane helix</keyword>
<protein>
    <recommendedName>
        <fullName evidence="10">Major facilitator superfamily (MFS) profile domain-containing protein</fullName>
    </recommendedName>
</protein>
<gene>
    <name evidence="11" type="primary">SLC37A1</name>
</gene>
<feature type="transmembrane region" description="Helical" evidence="9">
    <location>
        <begin position="116"/>
        <end position="140"/>
    </location>
</feature>
<keyword evidence="12" id="KW-1185">Reference proteome</keyword>
<dbReference type="InterPro" id="IPR044740">
    <property type="entry name" value="SLC37A1_2"/>
</dbReference>
<feature type="transmembrane region" description="Helical" evidence="9">
    <location>
        <begin position="414"/>
        <end position="439"/>
    </location>
</feature>
<comment type="catalytic activity">
    <reaction evidence="8">
        <text>D-glucose 6-phosphate(in) + phosphate(out) = D-glucose 6-phosphate(out) + phosphate(in)</text>
        <dbReference type="Rhea" id="RHEA:71535"/>
        <dbReference type="ChEBI" id="CHEBI:43474"/>
        <dbReference type="ChEBI" id="CHEBI:61548"/>
    </reaction>
</comment>
<dbReference type="GeneTree" id="ENSGT00940000159245"/>
<keyword evidence="5 9" id="KW-0812">Transmembrane</keyword>
<dbReference type="PANTHER" id="PTHR43184">
    <property type="entry name" value="MAJOR FACILITATOR SUPERFAMILY TRANSPORTER 16, ISOFORM B"/>
    <property type="match status" value="1"/>
</dbReference>
<comment type="similarity">
    <text evidence="2">Belongs to the major facilitator superfamily. Organophosphate:Pi antiporter (OPA) (TC 2.A.1.4) family.</text>
</comment>
<feature type="transmembrane region" description="Helical" evidence="9">
    <location>
        <begin position="451"/>
        <end position="473"/>
    </location>
</feature>
<sequence length="528" mass="57266">MAPVPPGIRFLASFNRDQWYRAFTFSLTFLLYTSFHLSRKPISIVKSELHKNCSALMDLSTTSSSQLPGFTDTDCSWKPFDKSNYKQLLGAMDYSFLCAYAVGMYLSGIIGERLPIRLYLSVGMLMSGLFTCLFGLGYVYNIHSLSFYIFVQVANGLVQTTGWPSVVTCIGNWFGKGRRGLIMGIWNSHTSVGNILGSLIAGYWVSSNWGLSFIVPGVIIAVMGVVCFLFLIERKRFFIFTLRSSSLTGFRCKDCDINLLAQLYHSYKQGNKCQSWDTELLLPQEDGGSVCVPVQQLVVVKSESEPSAISFMGALRIPGVIEFSLCLLFAKLVSYTFLFWLPLYITKAAHLDAKKAGDLSTLFDVGGIVGGILAGVISDKLGKRATTCAVMLLLAAPTLYGFSMISEFGLGPTIGMLVVCGGLVNGPYALITTAVSADLGTHKSLKGNSRALSTVTAIIDGTGSVGAAIGPLLAGVLSSRGWDQVFYMLMAADFLALLLLLRLVAKELTSANVVKPRSGSTSVEMKEH</sequence>
<dbReference type="CDD" id="cd17344">
    <property type="entry name" value="MFS_SLC37A1_2"/>
    <property type="match status" value="1"/>
</dbReference>
<name>A0A6Q2XBP0_ESOLU</name>
<evidence type="ECO:0000313" key="11">
    <source>
        <dbReference type="Ensembl" id="ENSELUP00000051414.1"/>
    </source>
</evidence>
<evidence type="ECO:0000256" key="4">
    <source>
        <dbReference type="ARBA" id="ARBA00022597"/>
    </source>
</evidence>
<dbReference type="Pfam" id="PF07690">
    <property type="entry name" value="MFS_1"/>
    <property type="match status" value="1"/>
</dbReference>
<feature type="transmembrane region" description="Helical" evidence="9">
    <location>
        <begin position="385"/>
        <end position="402"/>
    </location>
</feature>
<evidence type="ECO:0000256" key="6">
    <source>
        <dbReference type="ARBA" id="ARBA00022989"/>
    </source>
</evidence>
<feature type="domain" description="Major facilitator superfamily (MFS) profile" evidence="10">
    <location>
        <begin position="27"/>
        <end position="508"/>
    </location>
</feature>
<organism evidence="11 12">
    <name type="scientific">Esox lucius</name>
    <name type="common">Northern pike</name>
    <dbReference type="NCBI Taxonomy" id="8010"/>
    <lineage>
        <taxon>Eukaryota</taxon>
        <taxon>Metazoa</taxon>
        <taxon>Chordata</taxon>
        <taxon>Craniata</taxon>
        <taxon>Vertebrata</taxon>
        <taxon>Euteleostomi</taxon>
        <taxon>Actinopterygii</taxon>
        <taxon>Neopterygii</taxon>
        <taxon>Teleostei</taxon>
        <taxon>Protacanthopterygii</taxon>
        <taxon>Esociformes</taxon>
        <taxon>Esocidae</taxon>
        <taxon>Esox</taxon>
    </lineage>
</organism>
<dbReference type="Proteomes" id="UP000265140">
    <property type="component" value="Chromosome 20"/>
</dbReference>
<dbReference type="InterPro" id="IPR036259">
    <property type="entry name" value="MFS_trans_sf"/>
</dbReference>
<feature type="transmembrane region" description="Helical" evidence="9">
    <location>
        <begin position="361"/>
        <end position="378"/>
    </location>
</feature>
<dbReference type="PANTHER" id="PTHR43184:SF11">
    <property type="entry name" value="GLUCOSE-6-PHOSPHATE EXCHANGER SLC37A1"/>
    <property type="match status" value="1"/>
</dbReference>
<accession>A0A6Q2XBP0</accession>
<feature type="transmembrane region" description="Helical" evidence="9">
    <location>
        <begin position="88"/>
        <end position="110"/>
    </location>
</feature>
<dbReference type="InterPro" id="IPR020846">
    <property type="entry name" value="MFS_dom"/>
</dbReference>
<reference evidence="11" key="4">
    <citation type="submission" date="2025-09" db="UniProtKB">
        <authorList>
            <consortium name="Ensembl"/>
        </authorList>
    </citation>
    <scope>IDENTIFICATION</scope>
</reference>
<keyword evidence="3" id="KW-0813">Transport</keyword>
<feature type="transmembrane region" description="Helical" evidence="9">
    <location>
        <begin position="185"/>
        <end position="205"/>
    </location>
</feature>
<dbReference type="SUPFAM" id="SSF103473">
    <property type="entry name" value="MFS general substrate transporter"/>
    <property type="match status" value="1"/>
</dbReference>
<dbReference type="GO" id="GO:0005789">
    <property type="term" value="C:endoplasmic reticulum membrane"/>
    <property type="evidence" value="ECO:0007669"/>
    <property type="project" value="TreeGrafter"/>
</dbReference>
<feature type="transmembrane region" description="Helical" evidence="9">
    <location>
        <begin position="320"/>
        <end position="341"/>
    </location>
</feature>
<dbReference type="Gene3D" id="1.20.1250.20">
    <property type="entry name" value="MFS general substrate transporter like domains"/>
    <property type="match status" value="2"/>
</dbReference>
<evidence type="ECO:0000313" key="12">
    <source>
        <dbReference type="Proteomes" id="UP000265140"/>
    </source>
</evidence>
<reference evidence="12" key="1">
    <citation type="journal article" date="2014" name="PLoS ONE">
        <title>The genome and linkage map of the northern pike (Esox lucius): conserved synteny revealed between the salmonid sister group and the Neoteleostei.</title>
        <authorList>
            <person name="Rondeau E.B."/>
            <person name="Minkley D.R."/>
            <person name="Leong J.S."/>
            <person name="Messmer A.M."/>
            <person name="Jantzen J.R."/>
            <person name="von Schalburg K.R."/>
            <person name="Lemon C."/>
            <person name="Bird N.H."/>
            <person name="Koop B.F."/>
        </authorList>
    </citation>
    <scope>NUCLEOTIDE SEQUENCE</scope>
</reference>